<dbReference type="EMBL" id="VOMB01000023">
    <property type="protein sequence ID" value="MBU9766479.1"/>
    <property type="molecule type" value="Genomic_DNA"/>
</dbReference>
<name>A0ABS6KSJ0_9MYCO</name>
<reference evidence="4 5" key="1">
    <citation type="journal article" date="2021" name="Sci. Rep.">
        <title>Phenotypic and genomic hallmarks of a novel, potentially pathogenic rapidly growing Mycobacterium species related to the Mycobacterium fortuitum complex.</title>
        <authorList>
            <person name="Gharbi R."/>
            <person name="Khanna V."/>
            <person name="Frigui W."/>
            <person name="Mhenni B."/>
            <person name="Brosch R."/>
            <person name="Mardassi H."/>
        </authorList>
    </citation>
    <scope>NUCLEOTIDE SEQUENCE [LARGE SCALE GENOMIC DNA]</scope>
    <source>
        <strain evidence="4 5">TNTM28</strain>
    </source>
</reference>
<organism evidence="4 5">
    <name type="scientific">[Mycobacterium] fortunisiensis</name>
    <dbReference type="NCBI Taxonomy" id="2600579"/>
    <lineage>
        <taxon>Bacteria</taxon>
        <taxon>Bacillati</taxon>
        <taxon>Actinomycetota</taxon>
        <taxon>Actinomycetes</taxon>
        <taxon>Mycobacteriales</taxon>
        <taxon>Mycobacteriaceae</taxon>
        <taxon>Mycolicibacterium</taxon>
    </lineage>
</organism>
<gene>
    <name evidence="4" type="ORF">FR943_21875</name>
</gene>
<feature type="domain" description="FAD-binding" evidence="3">
    <location>
        <begin position="2"/>
        <end position="335"/>
    </location>
</feature>
<dbReference type="PANTHER" id="PTHR13789:SF309">
    <property type="entry name" value="PUTATIVE (AFU_ORTHOLOGUE AFUA_6G14510)-RELATED"/>
    <property type="match status" value="1"/>
</dbReference>
<evidence type="ECO:0000313" key="5">
    <source>
        <dbReference type="Proteomes" id="UP000812982"/>
    </source>
</evidence>
<keyword evidence="1" id="KW-0560">Oxidoreductase</keyword>
<keyword evidence="2 4" id="KW-0503">Monooxygenase</keyword>
<dbReference type="InterPro" id="IPR002938">
    <property type="entry name" value="FAD-bd"/>
</dbReference>
<evidence type="ECO:0000259" key="3">
    <source>
        <dbReference type="Pfam" id="PF01494"/>
    </source>
</evidence>
<proteinExistence type="predicted"/>
<evidence type="ECO:0000256" key="2">
    <source>
        <dbReference type="ARBA" id="ARBA00023033"/>
    </source>
</evidence>
<dbReference type="PANTHER" id="PTHR13789">
    <property type="entry name" value="MONOOXYGENASE"/>
    <property type="match status" value="1"/>
</dbReference>
<dbReference type="Pfam" id="PF01494">
    <property type="entry name" value="FAD_binding_3"/>
    <property type="match status" value="1"/>
</dbReference>
<dbReference type="RefSeq" id="WP_217160433.1">
    <property type="nucleotide sequence ID" value="NZ_VOMB01000023.1"/>
</dbReference>
<dbReference type="InterPro" id="IPR050493">
    <property type="entry name" value="FAD-dep_Monooxygenase_BioMet"/>
</dbReference>
<dbReference type="GO" id="GO:0004497">
    <property type="term" value="F:monooxygenase activity"/>
    <property type="evidence" value="ECO:0007669"/>
    <property type="project" value="UniProtKB-KW"/>
</dbReference>
<sequence length="391" mass="41933">MLVVGAGVGGVSIARGLLRDGHDVTVFEQRPAVRAGGGAVTIWPNGETVLAQLGVDMRGAGQQLSTVRVLTSTGRRVTTLDVTAIVNRLGAPVQMVPRRVLLQRLLERFPAERIRGNARVVGVVSGTGEARAVFADGSCAEGDLVIGADGLHSTVREIVGAPHAEPTGWCSWQGLGVLPDGMDRHVAMVVIGEHGNLGLWPAGNSEVQWWFDLPWASDFVRPERPIAMIRSHFSGWCGPVDELLATLTDDDLTHSPYPHFRHPVPGPGRGPLTLLGDAAHTMPPTLAQGTNQALLDTMVLCKVLSDFQRGSDLDLCAALRRYERTRRPRVAAVSRVASLPVSHGEAVLAPAALISDRVMTWTLMSFLQAVSHRRMAADIGRDLAATACRLR</sequence>
<comment type="caution">
    <text evidence="4">The sequence shown here is derived from an EMBL/GenBank/DDBJ whole genome shotgun (WGS) entry which is preliminary data.</text>
</comment>
<protein>
    <submittedName>
        <fullName evidence="4">FAD-dependent monooxygenase</fullName>
    </submittedName>
</protein>
<evidence type="ECO:0000256" key="1">
    <source>
        <dbReference type="ARBA" id="ARBA00023002"/>
    </source>
</evidence>
<accession>A0ABS6KSJ0</accession>
<keyword evidence="5" id="KW-1185">Reference proteome</keyword>
<dbReference type="Proteomes" id="UP000812982">
    <property type="component" value="Unassembled WGS sequence"/>
</dbReference>
<evidence type="ECO:0000313" key="4">
    <source>
        <dbReference type="EMBL" id="MBU9766479.1"/>
    </source>
</evidence>